<dbReference type="Gene3D" id="3.40.50.300">
    <property type="entry name" value="P-loop containing nucleotide triphosphate hydrolases"/>
    <property type="match status" value="1"/>
</dbReference>
<dbReference type="Proteomes" id="UP001596379">
    <property type="component" value="Unassembled WGS sequence"/>
</dbReference>
<reference evidence="3" key="1">
    <citation type="journal article" date="2019" name="Int. J. Syst. Evol. Microbiol.">
        <title>The Global Catalogue of Microorganisms (GCM) 10K type strain sequencing project: providing services to taxonomists for standard genome sequencing and annotation.</title>
        <authorList>
            <consortium name="The Broad Institute Genomics Platform"/>
            <consortium name="The Broad Institute Genome Sequencing Center for Infectious Disease"/>
            <person name="Wu L."/>
            <person name="Ma J."/>
        </authorList>
    </citation>
    <scope>NUCLEOTIDE SEQUENCE [LARGE SCALE GENOMIC DNA]</scope>
    <source>
        <strain evidence="3">CCUG 36956</strain>
    </source>
</reference>
<evidence type="ECO:0000259" key="1">
    <source>
        <dbReference type="Pfam" id="PF13401"/>
    </source>
</evidence>
<sequence>MDAANESPNSSQTSIAKFSSADILKMLDDHPMVTKTYILPTPTLQRTYDLVRERVWARRTGLNFYSTPRIGKTTCLMMIKGMLEAEFPKTFFLLISARASRPSEAHMYRLLLEGLNHELAGRTNTGVLFRNTVTDIAMQVGRRRGMQFVLLIDEMHLLSGTDLSQLLVVHNDLKLKNINMTTLSFAQPEILHRRAAMMIAGERQIIARFLSEPLAFNGCTSIEELEEILKTFDEGTEYPEGSGWSFTRFFLPRAFEEGFRLQIYASKLWSALTTANVGGESGGLPMEHTIVAIESLLQMARASDCPNFVLSDNDLQDAVDASQLRLFTSMMQE</sequence>
<dbReference type="InterPro" id="IPR027417">
    <property type="entry name" value="P-loop_NTPase"/>
</dbReference>
<dbReference type="EMBL" id="JBHTCC010000003">
    <property type="protein sequence ID" value="MFC7299631.1"/>
    <property type="molecule type" value="Genomic_DNA"/>
</dbReference>
<evidence type="ECO:0000313" key="2">
    <source>
        <dbReference type="EMBL" id="MFC7299631.1"/>
    </source>
</evidence>
<name>A0ABW2J899_9BURK</name>
<organism evidence="2 3">
    <name type="scientific">Herminiimonas aquatilis</name>
    <dbReference type="NCBI Taxonomy" id="345342"/>
    <lineage>
        <taxon>Bacteria</taxon>
        <taxon>Pseudomonadati</taxon>
        <taxon>Pseudomonadota</taxon>
        <taxon>Betaproteobacteria</taxon>
        <taxon>Burkholderiales</taxon>
        <taxon>Oxalobacteraceae</taxon>
        <taxon>Herminiimonas</taxon>
    </lineage>
</organism>
<protein>
    <submittedName>
        <fullName evidence="2">AAA family ATPase</fullName>
    </submittedName>
</protein>
<accession>A0ABW2J899</accession>
<feature type="domain" description="ORC1/DEAH AAA+ ATPase" evidence="1">
    <location>
        <begin position="68"/>
        <end position="192"/>
    </location>
</feature>
<dbReference type="SUPFAM" id="SSF52540">
    <property type="entry name" value="P-loop containing nucleoside triphosphate hydrolases"/>
    <property type="match status" value="1"/>
</dbReference>
<evidence type="ECO:0000313" key="3">
    <source>
        <dbReference type="Proteomes" id="UP001596379"/>
    </source>
</evidence>
<dbReference type="InterPro" id="IPR049945">
    <property type="entry name" value="AAA_22"/>
</dbReference>
<keyword evidence="3" id="KW-1185">Reference proteome</keyword>
<gene>
    <name evidence="2" type="ORF">ACFQO0_14400</name>
</gene>
<proteinExistence type="predicted"/>
<dbReference type="Pfam" id="PF13401">
    <property type="entry name" value="AAA_22"/>
    <property type="match status" value="1"/>
</dbReference>
<comment type="caution">
    <text evidence="2">The sequence shown here is derived from an EMBL/GenBank/DDBJ whole genome shotgun (WGS) entry which is preliminary data.</text>
</comment>
<dbReference type="RefSeq" id="WP_382235796.1">
    <property type="nucleotide sequence ID" value="NZ_JBHTCC010000003.1"/>
</dbReference>